<dbReference type="RefSeq" id="WP_184677650.1">
    <property type="nucleotide sequence ID" value="NZ_JACHGY010000001.1"/>
</dbReference>
<dbReference type="PRINTS" id="PR00368">
    <property type="entry name" value="FADPNR"/>
</dbReference>
<evidence type="ECO:0000313" key="4">
    <source>
        <dbReference type="EMBL" id="MBB6430111.1"/>
    </source>
</evidence>
<dbReference type="GO" id="GO:0004791">
    <property type="term" value="F:thioredoxin-disulfide reductase (NADPH) activity"/>
    <property type="evidence" value="ECO:0007669"/>
    <property type="project" value="UniProtKB-EC"/>
</dbReference>
<protein>
    <submittedName>
        <fullName evidence="4">Thioredoxin reductase (NADPH)</fullName>
        <ecNumber evidence="4">1.8.1.9</ecNumber>
    </submittedName>
</protein>
<dbReference type="Proteomes" id="UP000541810">
    <property type="component" value="Unassembled WGS sequence"/>
</dbReference>
<dbReference type="InterPro" id="IPR050097">
    <property type="entry name" value="Ferredoxin-NADP_redctase_2"/>
</dbReference>
<reference evidence="4 5" key="1">
    <citation type="submission" date="2020-08" db="EMBL/GenBank/DDBJ databases">
        <title>Genomic Encyclopedia of Type Strains, Phase IV (KMG-IV): sequencing the most valuable type-strain genomes for metagenomic binning, comparative biology and taxonomic classification.</title>
        <authorList>
            <person name="Goeker M."/>
        </authorList>
    </citation>
    <scope>NUCLEOTIDE SEQUENCE [LARGE SCALE GENOMIC DNA]</scope>
    <source>
        <strain evidence="4 5">DSM 103725</strain>
    </source>
</reference>
<dbReference type="Gene3D" id="3.50.50.60">
    <property type="entry name" value="FAD/NAD(P)-binding domain"/>
    <property type="match status" value="2"/>
</dbReference>
<evidence type="ECO:0000256" key="2">
    <source>
        <dbReference type="ARBA" id="ARBA00023002"/>
    </source>
</evidence>
<sequence>MTESNLPHEKVVIIGSGPAGWTAAIYAARAELSPLVFPGRAAGKDLLPGGQLMLTTEVENYPGFPDGKTGPELMTEFFKQALRFDTRVVTDAGVKKQEDLDMNFGLFNVFQNVKSVDLSKRPFHVIGDGGYEVLADSVIIATGAKANWLGLENEMRLAQTGGGVSACAVCDGALPMFRDAVLGVVGAGDTAVEEATYLAKFASKVVMFVRRDEMRASKIMQQRVFDNPKIEVMWDTSITEVLGDEKITGVELINNKTQETSSMELGGLFMAIGHTPITDFLDGQLEADDAGYLILDDPYRSTTKIPGVFLAGDVADHVYRQAVTAAGMGCKAAIDAERWLAEQEAEPATATA</sequence>
<dbReference type="AlphaFoldDB" id="A0A7X0LKY8"/>
<evidence type="ECO:0000256" key="1">
    <source>
        <dbReference type="ARBA" id="ARBA00022630"/>
    </source>
</evidence>
<comment type="caution">
    <text evidence="4">The sequence shown here is derived from an EMBL/GenBank/DDBJ whole genome shotgun (WGS) entry which is preliminary data.</text>
</comment>
<keyword evidence="1" id="KW-0285">Flavoprotein</keyword>
<proteinExistence type="predicted"/>
<dbReference type="InterPro" id="IPR036188">
    <property type="entry name" value="FAD/NAD-bd_sf"/>
</dbReference>
<dbReference type="SUPFAM" id="SSF51905">
    <property type="entry name" value="FAD/NAD(P)-binding domain"/>
    <property type="match status" value="1"/>
</dbReference>
<name>A0A7X0LKY8_9BACT</name>
<gene>
    <name evidence="4" type="ORF">HNQ40_001917</name>
</gene>
<evidence type="ECO:0000259" key="3">
    <source>
        <dbReference type="Pfam" id="PF07992"/>
    </source>
</evidence>
<dbReference type="Pfam" id="PF07992">
    <property type="entry name" value="Pyr_redox_2"/>
    <property type="match status" value="1"/>
</dbReference>
<accession>A0A7X0LKY8</accession>
<keyword evidence="2 4" id="KW-0560">Oxidoreductase</keyword>
<dbReference type="PRINTS" id="PR00469">
    <property type="entry name" value="PNDRDTASEII"/>
</dbReference>
<dbReference type="PANTHER" id="PTHR48105">
    <property type="entry name" value="THIOREDOXIN REDUCTASE 1-RELATED-RELATED"/>
    <property type="match status" value="1"/>
</dbReference>
<organism evidence="4 5">
    <name type="scientific">Algisphaera agarilytica</name>
    <dbReference type="NCBI Taxonomy" id="1385975"/>
    <lineage>
        <taxon>Bacteria</taxon>
        <taxon>Pseudomonadati</taxon>
        <taxon>Planctomycetota</taxon>
        <taxon>Phycisphaerae</taxon>
        <taxon>Phycisphaerales</taxon>
        <taxon>Phycisphaeraceae</taxon>
        <taxon>Algisphaera</taxon>
    </lineage>
</organism>
<dbReference type="InterPro" id="IPR023753">
    <property type="entry name" value="FAD/NAD-binding_dom"/>
</dbReference>
<dbReference type="EC" id="1.8.1.9" evidence="4"/>
<dbReference type="EMBL" id="JACHGY010000001">
    <property type="protein sequence ID" value="MBB6430111.1"/>
    <property type="molecule type" value="Genomic_DNA"/>
</dbReference>
<evidence type="ECO:0000313" key="5">
    <source>
        <dbReference type="Proteomes" id="UP000541810"/>
    </source>
</evidence>
<keyword evidence="5" id="KW-1185">Reference proteome</keyword>
<feature type="domain" description="FAD/NAD(P)-binding" evidence="3">
    <location>
        <begin position="10"/>
        <end position="329"/>
    </location>
</feature>